<keyword evidence="1" id="KW-0732">Signal</keyword>
<feature type="chain" id="PRO_5043461723" description="DUF7866 domain-containing protein" evidence="1">
    <location>
        <begin position="30"/>
        <end position="126"/>
    </location>
</feature>
<dbReference type="Pfam" id="PF25268">
    <property type="entry name" value="DUF7866"/>
    <property type="match status" value="1"/>
</dbReference>
<sequence length="126" mass="13435">MASRPASMICLTGFILLLLLALHFCSLQAQGAISKEEEEEDYVPVRSVVYRRRSVPAAVMTTEAAAYEPFQLCDGCRCCAASNSSNCVDTSCCYAIDCNIPGKPFGVCAFTPQTCGCGANNCTQPS</sequence>
<dbReference type="PANTHER" id="PTHR33786">
    <property type="entry name" value="UBIQUITIN CARBOXYL-TERMINAL HYDROLASE"/>
    <property type="match status" value="1"/>
</dbReference>
<evidence type="ECO:0000256" key="1">
    <source>
        <dbReference type="SAM" id="SignalP"/>
    </source>
</evidence>
<name>A0AAV5DA18_ELECO</name>
<dbReference type="EMBL" id="BQKI01000013">
    <property type="protein sequence ID" value="GJN07132.1"/>
    <property type="molecule type" value="Genomic_DNA"/>
</dbReference>
<evidence type="ECO:0000259" key="2">
    <source>
        <dbReference type="Pfam" id="PF25268"/>
    </source>
</evidence>
<reference evidence="3" key="1">
    <citation type="journal article" date="2018" name="DNA Res.">
        <title>Multiple hybrid de novo genome assembly of finger millet, an orphan allotetraploid crop.</title>
        <authorList>
            <person name="Hatakeyama M."/>
            <person name="Aluri S."/>
            <person name="Balachadran M.T."/>
            <person name="Sivarajan S.R."/>
            <person name="Patrignani A."/>
            <person name="Gruter S."/>
            <person name="Poveda L."/>
            <person name="Shimizu-Inatsugi R."/>
            <person name="Baeten J."/>
            <person name="Francoijs K.J."/>
            <person name="Nataraja K.N."/>
            <person name="Reddy Y.A.N."/>
            <person name="Phadnis S."/>
            <person name="Ravikumar R.L."/>
            <person name="Schlapbach R."/>
            <person name="Sreeman S.M."/>
            <person name="Shimizu K.K."/>
        </authorList>
    </citation>
    <scope>NUCLEOTIDE SEQUENCE</scope>
</reference>
<comment type="caution">
    <text evidence="3">The sequence shown here is derived from an EMBL/GenBank/DDBJ whole genome shotgun (WGS) entry which is preliminary data.</text>
</comment>
<protein>
    <recommendedName>
        <fullName evidence="2">DUF7866 domain-containing protein</fullName>
    </recommendedName>
</protein>
<dbReference type="PANTHER" id="PTHR33786:SF5">
    <property type="entry name" value="EXPRESSED PROTEIN"/>
    <property type="match status" value="1"/>
</dbReference>
<dbReference type="Proteomes" id="UP001054889">
    <property type="component" value="Unassembled WGS sequence"/>
</dbReference>
<keyword evidence="4" id="KW-1185">Reference proteome</keyword>
<gene>
    <name evidence="3" type="primary">ga24934</name>
    <name evidence="3" type="ORF">PR202_ga24934</name>
</gene>
<accession>A0AAV5DA18</accession>
<organism evidence="3 4">
    <name type="scientific">Eleusine coracana subsp. coracana</name>
    <dbReference type="NCBI Taxonomy" id="191504"/>
    <lineage>
        <taxon>Eukaryota</taxon>
        <taxon>Viridiplantae</taxon>
        <taxon>Streptophyta</taxon>
        <taxon>Embryophyta</taxon>
        <taxon>Tracheophyta</taxon>
        <taxon>Spermatophyta</taxon>
        <taxon>Magnoliopsida</taxon>
        <taxon>Liliopsida</taxon>
        <taxon>Poales</taxon>
        <taxon>Poaceae</taxon>
        <taxon>PACMAD clade</taxon>
        <taxon>Chloridoideae</taxon>
        <taxon>Cynodonteae</taxon>
        <taxon>Eleusininae</taxon>
        <taxon>Eleusine</taxon>
    </lineage>
</organism>
<feature type="signal peptide" evidence="1">
    <location>
        <begin position="1"/>
        <end position="29"/>
    </location>
</feature>
<dbReference type="AlphaFoldDB" id="A0AAV5DA18"/>
<evidence type="ECO:0000313" key="3">
    <source>
        <dbReference type="EMBL" id="GJN07132.1"/>
    </source>
</evidence>
<proteinExistence type="predicted"/>
<reference evidence="3" key="2">
    <citation type="submission" date="2021-12" db="EMBL/GenBank/DDBJ databases">
        <title>Resequencing data analysis of finger millet.</title>
        <authorList>
            <person name="Hatakeyama M."/>
            <person name="Aluri S."/>
            <person name="Balachadran M.T."/>
            <person name="Sivarajan S.R."/>
            <person name="Poveda L."/>
            <person name="Shimizu-Inatsugi R."/>
            <person name="Schlapbach R."/>
            <person name="Sreeman S.M."/>
            <person name="Shimizu K.K."/>
        </authorList>
    </citation>
    <scope>NUCLEOTIDE SEQUENCE</scope>
</reference>
<dbReference type="InterPro" id="IPR057188">
    <property type="entry name" value="DUF7866"/>
</dbReference>
<feature type="domain" description="DUF7866" evidence="2">
    <location>
        <begin position="68"/>
        <end position="118"/>
    </location>
</feature>
<evidence type="ECO:0000313" key="4">
    <source>
        <dbReference type="Proteomes" id="UP001054889"/>
    </source>
</evidence>